<sequence>MMSNPSAATSESSRYYENTFREDYELEKNLIVDQDKDTICDDFKETLSASVKSLMRELERNKNYFENSTDFSIYTGTTGIANLYYHYGTNFNDPSYISRANETIERSLSRLKTSKRLITFLCGSAGPLALGAVINHLHFAKDKSRSMIADLAELSKHVIGKNSDCPDELLYGRAGYLYALLFVNNRITPPPFEASLIKQVIGCILNSGQVTAKAVRSEFPLLYSWHDKLYLGGAHGLAGILFLLLQAVPYLTEYQLKEQIEPAIHYLMKMRFVSGNFPSSVGNQSDKLVQWCHGAPSMTMLFHQAYKVFGKPEYLQVALGCGDVVWSRGLLKKGYGICHGVAGNAYTFLYLYQATK</sequence>
<keyword evidence="2" id="KW-0472">Membrane</keyword>
<dbReference type="CDD" id="cd04794">
    <property type="entry name" value="euk_LANCL"/>
    <property type="match status" value="1"/>
</dbReference>
<dbReference type="SMART" id="SM01260">
    <property type="entry name" value="LANC_like"/>
    <property type="match status" value="1"/>
</dbReference>
<dbReference type="InterPro" id="IPR012341">
    <property type="entry name" value="6hp_glycosidase-like_sf"/>
</dbReference>
<reference evidence="4" key="1">
    <citation type="submission" date="2025-08" db="UniProtKB">
        <authorList>
            <consortium name="RefSeq"/>
        </authorList>
    </citation>
    <scope>IDENTIFICATION</scope>
    <source>
        <tissue evidence="4">Thorax and Abdomen</tissue>
    </source>
</reference>
<dbReference type="Pfam" id="PF05147">
    <property type="entry name" value="LANC_like"/>
    <property type="match status" value="1"/>
</dbReference>
<accession>A0ABM3G5A5</accession>
<dbReference type="InterPro" id="IPR020464">
    <property type="entry name" value="LanC-like_prot_euk"/>
</dbReference>
<feature type="transmembrane region" description="Helical" evidence="2">
    <location>
        <begin position="229"/>
        <end position="251"/>
    </location>
</feature>
<dbReference type="PANTHER" id="PTHR12736">
    <property type="entry name" value="LANC-LIKE PROTEIN"/>
    <property type="match status" value="1"/>
</dbReference>
<organism evidence="3 4">
    <name type="scientific">Neodiprion lecontei</name>
    <name type="common">Redheaded pine sawfly</name>
    <dbReference type="NCBI Taxonomy" id="441921"/>
    <lineage>
        <taxon>Eukaryota</taxon>
        <taxon>Metazoa</taxon>
        <taxon>Ecdysozoa</taxon>
        <taxon>Arthropoda</taxon>
        <taxon>Hexapoda</taxon>
        <taxon>Insecta</taxon>
        <taxon>Pterygota</taxon>
        <taxon>Neoptera</taxon>
        <taxon>Endopterygota</taxon>
        <taxon>Hymenoptera</taxon>
        <taxon>Tenthredinoidea</taxon>
        <taxon>Diprionidae</taxon>
        <taxon>Diprioninae</taxon>
        <taxon>Neodiprion</taxon>
    </lineage>
</organism>
<comment type="similarity">
    <text evidence="1">Belongs to the LanC-like protein family.</text>
</comment>
<feature type="transmembrane region" description="Helical" evidence="2">
    <location>
        <begin position="117"/>
        <end position="137"/>
    </location>
</feature>
<evidence type="ECO:0000256" key="1">
    <source>
        <dbReference type="ARBA" id="ARBA00007179"/>
    </source>
</evidence>
<name>A0ABM3G5A5_NEOLC</name>
<dbReference type="PANTHER" id="PTHR12736:SF21">
    <property type="entry name" value="LANC-LIKE PROTEIN 2"/>
    <property type="match status" value="1"/>
</dbReference>
<dbReference type="RefSeq" id="XP_046595456.1">
    <property type="nucleotide sequence ID" value="XM_046739500.1"/>
</dbReference>
<protein>
    <submittedName>
        <fullName evidence="4">LanC-like protein 2 isoform X2</fullName>
    </submittedName>
</protein>
<dbReference type="PRINTS" id="PR01950">
    <property type="entry name" value="LANCSUPER"/>
</dbReference>
<evidence type="ECO:0000256" key="2">
    <source>
        <dbReference type="SAM" id="Phobius"/>
    </source>
</evidence>
<dbReference type="InterPro" id="IPR007822">
    <property type="entry name" value="LANC-like"/>
</dbReference>
<keyword evidence="2" id="KW-0812">Transmembrane</keyword>
<dbReference type="SUPFAM" id="SSF158745">
    <property type="entry name" value="LanC-like"/>
    <property type="match status" value="1"/>
</dbReference>
<proteinExistence type="inferred from homology"/>
<evidence type="ECO:0000313" key="4">
    <source>
        <dbReference type="RefSeq" id="XP_046595456.1"/>
    </source>
</evidence>
<keyword evidence="3" id="KW-1185">Reference proteome</keyword>
<dbReference type="GeneID" id="124294454"/>
<dbReference type="Proteomes" id="UP000829291">
    <property type="component" value="Chromosome 5"/>
</dbReference>
<keyword evidence="2" id="KW-1133">Transmembrane helix</keyword>
<dbReference type="PRINTS" id="PR01951">
    <property type="entry name" value="LANCEUKARYTE"/>
</dbReference>
<evidence type="ECO:0000313" key="3">
    <source>
        <dbReference type="Proteomes" id="UP000829291"/>
    </source>
</evidence>
<gene>
    <name evidence="4" type="primary">LOC124294454</name>
</gene>
<dbReference type="Gene3D" id="1.50.10.10">
    <property type="match status" value="1"/>
</dbReference>